<proteinExistence type="predicted"/>
<evidence type="ECO:0000313" key="3">
    <source>
        <dbReference type="Proteomes" id="UP000034287"/>
    </source>
</evidence>
<keyword evidence="3" id="KW-1185">Reference proteome</keyword>
<protein>
    <submittedName>
        <fullName evidence="2">Uncharacterized protein</fullName>
    </submittedName>
</protein>
<keyword evidence="1" id="KW-1133">Transmembrane helix</keyword>
<feature type="transmembrane region" description="Helical" evidence="1">
    <location>
        <begin position="37"/>
        <end position="57"/>
    </location>
</feature>
<comment type="caution">
    <text evidence="2">The sequence shown here is derived from an EMBL/GenBank/DDBJ whole genome shotgun (WGS) entry which is preliminary data.</text>
</comment>
<dbReference type="OrthoDB" id="2387179at2"/>
<gene>
    <name evidence="2" type="ORF">WN59_09990</name>
</gene>
<dbReference type="PATRIC" id="fig|1432562.3.peg.1982"/>
<evidence type="ECO:0000313" key="2">
    <source>
        <dbReference type="EMBL" id="KKK33928.1"/>
    </source>
</evidence>
<feature type="transmembrane region" description="Helical" evidence="1">
    <location>
        <begin position="69"/>
        <end position="94"/>
    </location>
</feature>
<dbReference type="Proteomes" id="UP000034287">
    <property type="component" value="Unassembled WGS sequence"/>
</dbReference>
<sequence length="371" mass="42197">MKKAFLSHEGLVFTAMFTLIFTVTSLIMIDYRGLQSRVAGMDPFTILTLGAILAYLYKNSKFSFSRRKILFLIVWGLYVLSAFASMLIAGHFVWTEAVVWLMLTVMLLYRMPVALFMYMTAGAIISLPSLLLAETTLNESGATLVMVFAAGLIFMPKTNRAMLWYVLPTLALLVVITTSRTAMALYLLVTVTQFAYINMYRTDRRQRKNFLMTAGAVILVPLLMFSRQMYSYFTMGGISLQGIDLNQLTNGRSDPWQTVVSGSRWFGQGHDYVDFTHLLHVHNIIFDTLGRYGILTAVLFIDLLSLTVLISVIAVKNFNITLFFIAFILTGMFEYNYLFMFVYFSPVILFFTLIGLMMDDNKGVNHYCENI</sequence>
<feature type="transmembrane region" description="Helical" evidence="1">
    <location>
        <begin position="100"/>
        <end position="125"/>
    </location>
</feature>
<dbReference type="AlphaFoldDB" id="A0A0M2SI27"/>
<dbReference type="STRING" id="1432562.WN59_09990"/>
<evidence type="ECO:0000256" key="1">
    <source>
        <dbReference type="SAM" id="Phobius"/>
    </source>
</evidence>
<feature type="transmembrane region" description="Helical" evidence="1">
    <location>
        <begin position="12"/>
        <end position="31"/>
    </location>
</feature>
<accession>A0A0M2SI27</accession>
<name>A0A0M2SI27_9STAP</name>
<feature type="transmembrane region" description="Helical" evidence="1">
    <location>
        <begin position="210"/>
        <end position="230"/>
    </location>
</feature>
<feature type="transmembrane region" description="Helical" evidence="1">
    <location>
        <begin position="137"/>
        <end position="156"/>
    </location>
</feature>
<keyword evidence="1" id="KW-0812">Transmembrane</keyword>
<dbReference type="EMBL" id="LAYZ01000024">
    <property type="protein sequence ID" value="KKK33928.1"/>
    <property type="molecule type" value="Genomic_DNA"/>
</dbReference>
<organism evidence="2 3">
    <name type="scientific">Salinicoccus sediminis</name>
    <dbReference type="NCBI Taxonomy" id="1432562"/>
    <lineage>
        <taxon>Bacteria</taxon>
        <taxon>Bacillati</taxon>
        <taxon>Bacillota</taxon>
        <taxon>Bacilli</taxon>
        <taxon>Bacillales</taxon>
        <taxon>Staphylococcaceae</taxon>
        <taxon>Salinicoccus</taxon>
    </lineage>
</organism>
<keyword evidence="1" id="KW-0472">Membrane</keyword>
<feature type="transmembrane region" description="Helical" evidence="1">
    <location>
        <begin position="162"/>
        <end position="189"/>
    </location>
</feature>
<reference evidence="2 3" key="1">
    <citation type="submission" date="2015-04" db="EMBL/GenBank/DDBJ databases">
        <title>Taxonomic description and genome sequence of Salinicoccus sediminis sp. nov., a novel hyper halotolerant bacterium isolated from marine sediment.</title>
        <authorList>
            <person name="Mathan Kumar R."/>
            <person name="Kaur G."/>
            <person name="Kumar N."/>
            <person name="Kumar A."/>
            <person name="Singh N.K."/>
            <person name="Kaur N."/>
            <person name="Mayilraj S."/>
        </authorList>
    </citation>
    <scope>NUCLEOTIDE SEQUENCE [LARGE SCALE GENOMIC DNA]</scope>
    <source>
        <strain evidence="2 3">SV-16</strain>
    </source>
</reference>
<feature type="transmembrane region" description="Helical" evidence="1">
    <location>
        <begin position="335"/>
        <end position="357"/>
    </location>
</feature>
<feature type="transmembrane region" description="Helical" evidence="1">
    <location>
        <begin position="292"/>
        <end position="315"/>
    </location>
</feature>